<feature type="DNA-binding region" description="OmpR/PhoB-type" evidence="3">
    <location>
        <begin position="22"/>
        <end position="121"/>
    </location>
</feature>
<proteinExistence type="inferred from homology"/>
<dbReference type="Pfam" id="PF13401">
    <property type="entry name" value="AAA_22"/>
    <property type="match status" value="1"/>
</dbReference>
<evidence type="ECO:0000256" key="1">
    <source>
        <dbReference type="ARBA" id="ARBA00005820"/>
    </source>
</evidence>
<dbReference type="GO" id="GO:0016887">
    <property type="term" value="F:ATP hydrolysis activity"/>
    <property type="evidence" value="ECO:0007669"/>
    <property type="project" value="InterPro"/>
</dbReference>
<dbReference type="GO" id="GO:0000160">
    <property type="term" value="P:phosphorelay signal transduction system"/>
    <property type="evidence" value="ECO:0007669"/>
    <property type="project" value="InterPro"/>
</dbReference>
<dbReference type="Pfam" id="PF00486">
    <property type="entry name" value="Trans_reg_C"/>
    <property type="match status" value="1"/>
</dbReference>
<dbReference type="Pfam" id="PF03704">
    <property type="entry name" value="BTAD"/>
    <property type="match status" value="1"/>
</dbReference>
<dbReference type="InterPro" id="IPR027417">
    <property type="entry name" value="P-loop_NTPase"/>
</dbReference>
<evidence type="ECO:0000259" key="4">
    <source>
        <dbReference type="PROSITE" id="PS51755"/>
    </source>
</evidence>
<evidence type="ECO:0000256" key="2">
    <source>
        <dbReference type="ARBA" id="ARBA00023125"/>
    </source>
</evidence>
<dbReference type="GO" id="GO:0003677">
    <property type="term" value="F:DNA binding"/>
    <property type="evidence" value="ECO:0007669"/>
    <property type="project" value="UniProtKB-UniRule"/>
</dbReference>
<dbReference type="InterPro" id="IPR049945">
    <property type="entry name" value="AAA_22"/>
</dbReference>
<dbReference type="PANTHER" id="PTHR47691">
    <property type="entry name" value="REGULATOR-RELATED"/>
    <property type="match status" value="1"/>
</dbReference>
<dbReference type="InterPro" id="IPR036388">
    <property type="entry name" value="WH-like_DNA-bd_sf"/>
</dbReference>
<comment type="similarity">
    <text evidence="1">Belongs to the AfsR/DnrI/RedD regulatory family.</text>
</comment>
<comment type="caution">
    <text evidence="5">The sequence shown here is derived from an EMBL/GenBank/DDBJ whole genome shotgun (WGS) entry which is preliminary data.</text>
</comment>
<dbReference type="SUPFAM" id="SSF48452">
    <property type="entry name" value="TPR-like"/>
    <property type="match status" value="2"/>
</dbReference>
<keyword evidence="6" id="KW-1185">Reference proteome</keyword>
<dbReference type="InterPro" id="IPR058852">
    <property type="entry name" value="HTH_77"/>
</dbReference>
<dbReference type="SUPFAM" id="SSF52540">
    <property type="entry name" value="P-loop containing nucleoside triphosphate hydrolases"/>
    <property type="match status" value="1"/>
</dbReference>
<dbReference type="InterPro" id="IPR005158">
    <property type="entry name" value="BTAD"/>
</dbReference>
<protein>
    <submittedName>
        <fullName evidence="5">AAA family ATPase</fullName>
    </submittedName>
</protein>
<dbReference type="OrthoDB" id="9812579at2"/>
<dbReference type="Gene3D" id="3.40.50.300">
    <property type="entry name" value="P-loop containing nucleotide triphosphate hydrolases"/>
    <property type="match status" value="1"/>
</dbReference>
<dbReference type="Pfam" id="PF25872">
    <property type="entry name" value="HTH_77"/>
    <property type="match status" value="1"/>
</dbReference>
<organism evidence="5 6">
    <name type="scientific">Antrihabitans cavernicola</name>
    <dbReference type="NCBI Taxonomy" id="2495913"/>
    <lineage>
        <taxon>Bacteria</taxon>
        <taxon>Bacillati</taxon>
        <taxon>Actinomycetota</taxon>
        <taxon>Actinomycetes</taxon>
        <taxon>Mycobacteriales</taxon>
        <taxon>Nocardiaceae</taxon>
        <taxon>Antrihabitans</taxon>
    </lineage>
</organism>
<dbReference type="SMART" id="SM00862">
    <property type="entry name" value="Trans_reg_C"/>
    <property type="match status" value="1"/>
</dbReference>
<dbReference type="SMART" id="SM01043">
    <property type="entry name" value="BTAD"/>
    <property type="match status" value="1"/>
</dbReference>
<keyword evidence="2 3" id="KW-0238">DNA-binding</keyword>
<dbReference type="AlphaFoldDB" id="A0A5A7S8G1"/>
<dbReference type="PROSITE" id="PS51755">
    <property type="entry name" value="OMPR_PHOB"/>
    <property type="match status" value="1"/>
</dbReference>
<dbReference type="Gene3D" id="1.10.10.10">
    <property type="entry name" value="Winged helix-like DNA-binding domain superfamily/Winged helix DNA-binding domain"/>
    <property type="match status" value="1"/>
</dbReference>
<dbReference type="Proteomes" id="UP000322244">
    <property type="component" value="Unassembled WGS sequence"/>
</dbReference>
<dbReference type="Gene3D" id="1.25.40.10">
    <property type="entry name" value="Tetratricopeptide repeat domain"/>
    <property type="match status" value="2"/>
</dbReference>
<evidence type="ECO:0000313" key="5">
    <source>
        <dbReference type="EMBL" id="KAA0020164.1"/>
    </source>
</evidence>
<reference evidence="5 6" key="1">
    <citation type="submission" date="2019-07" db="EMBL/GenBank/DDBJ databases">
        <title>Rhodococcus cavernicolus sp. nov., isolated from a cave.</title>
        <authorList>
            <person name="Lee S.D."/>
        </authorList>
    </citation>
    <scope>NUCLEOTIDE SEQUENCE [LARGE SCALE GENOMIC DNA]</scope>
    <source>
        <strain evidence="5 6">C1-24</strain>
    </source>
</reference>
<dbReference type="GO" id="GO:0006355">
    <property type="term" value="P:regulation of DNA-templated transcription"/>
    <property type="evidence" value="ECO:0007669"/>
    <property type="project" value="InterPro"/>
</dbReference>
<gene>
    <name evidence="5" type="ORF">FOY51_21445</name>
</gene>
<dbReference type="InterPro" id="IPR001867">
    <property type="entry name" value="OmpR/PhoB-type_DNA-bd"/>
</dbReference>
<evidence type="ECO:0000256" key="3">
    <source>
        <dbReference type="PROSITE-ProRule" id="PRU01091"/>
    </source>
</evidence>
<dbReference type="PANTHER" id="PTHR47691:SF3">
    <property type="entry name" value="HTH-TYPE TRANSCRIPTIONAL REGULATOR RV0890C-RELATED"/>
    <property type="match status" value="1"/>
</dbReference>
<dbReference type="InterPro" id="IPR011990">
    <property type="entry name" value="TPR-like_helical_dom_sf"/>
</dbReference>
<sequence>MDSRGVKHLEYDRISVHPDKSATQLSTPAGASVVVALLGEVSTRRDGELVPLPGARARSLLVALAGHPGRSRSAQALIDEIWGDDPPRSPMNALHTQVSRLRAALPDGAVEMGPSGYRLALDKNQVDLTLARLLEQRAQQSHAEGDDKAAVAAVEEARALWRGEPGADLPDGVLARELGGEAAARQSALDTVEVAARTAIGDFAGALPRARAMAGRARLDEAAHLQLMQVLVGLGRSNDALDVFGGLRARLADQLGTDPGQALVELNTAILRGDAIEPPRDTGSRLPNAIGLRAAPNTLLGREADIAAIEDQLRAARVTTVLGPGGTGKTRIVHEVGARAAHSMPVALVELASLRSGEDVVAAISGTLGVSEVDLTPGLGRTRLHSARERLREALSARATLLILDNCEHVIGDVAEVVADLVSASDRLVVLATSRAPMSITAESVYPLPPLVIDEAGSPATDLFRARAKAVRPSARLDPVEVARLCRTLDGLPLAIELAAARVRTMSVEEINTRLADRFVLLRSGDPTSPQRHRTLHAVIDWSWNLLDEQQQIVLQRLCRFPAGFSLSAAEQVAEWGEVTDVASALDGLVNQSMVAVTENDEPVGLRYHMLETVREFGEEQLDSAEANEVTARMCCWARGFAAAAAADFRNEHQVATVHAVEAEHDNMLAVLRYAVARRDAATAYTTFPLVGLLWVIRGAHSEVFNWAPKILDIDARDVQDRVPGDLLVMAYLLAGMHMVLGGDVRLIAIARARLRPLLRDRDDISSAMRLQASLILGPLNGAGVARKLAVAIRSDDPWTRGSALSNRANLRENSGDIDGSIRDALRALDVIRKMDDLYGLAMICQHLGSVYAQTARYAESVVYYRESADALATLHAYEESTQSLAYMSAALIGCGRIDEGRRQLAALYGLESVPVRREDNDASMWPEESSQRLAALSSGLAEADLAEGDIEGGLSRYRTALTVAGWPESGIAPGPYETMVASAVICAHVLYGQPELVVETVPQIREIAVSRLSQFRDVPQMGCVGTAVGSYLIATGTALELGARLLALAVRCRARQDYPAMRLDRHLDAARSVLGDSVVDRELERTASITREAAHAELLASI</sequence>
<feature type="domain" description="OmpR/PhoB-type" evidence="4">
    <location>
        <begin position="22"/>
        <end position="121"/>
    </location>
</feature>
<name>A0A5A7S8G1_9NOCA</name>
<evidence type="ECO:0000313" key="6">
    <source>
        <dbReference type="Proteomes" id="UP000322244"/>
    </source>
</evidence>
<dbReference type="EMBL" id="VLNY01000013">
    <property type="protein sequence ID" value="KAA0020164.1"/>
    <property type="molecule type" value="Genomic_DNA"/>
</dbReference>
<accession>A0A5A7S8G1</accession>
<dbReference type="InterPro" id="IPR016032">
    <property type="entry name" value="Sig_transdc_resp-reg_C-effctor"/>
</dbReference>
<dbReference type="SUPFAM" id="SSF46894">
    <property type="entry name" value="C-terminal effector domain of the bipartite response regulators"/>
    <property type="match status" value="1"/>
</dbReference>